<dbReference type="Pfam" id="PF18013">
    <property type="entry name" value="Phage_lysozyme2"/>
    <property type="match status" value="1"/>
</dbReference>
<dbReference type="Gene3D" id="1.10.530.10">
    <property type="match status" value="1"/>
</dbReference>
<keyword evidence="2" id="KW-0472">Membrane</keyword>
<feature type="region of interest" description="Disordered" evidence="1">
    <location>
        <begin position="621"/>
        <end position="654"/>
    </location>
</feature>
<dbReference type="AlphaFoldDB" id="A0A6I1WN52"/>
<gene>
    <name evidence="4" type="ORF">GHO28_11235</name>
</gene>
<proteinExistence type="predicted"/>
<evidence type="ECO:0000313" key="4">
    <source>
        <dbReference type="EMBL" id="MQU43070.1"/>
    </source>
</evidence>
<keyword evidence="2" id="KW-0812">Transmembrane</keyword>
<name>A0A6I1WN52_9PSED</name>
<reference evidence="4 5" key="1">
    <citation type="submission" date="2019-10" db="EMBL/GenBank/DDBJ databases">
        <title>Evaluation of single-gene subtyping targets for Pseudomonas.</title>
        <authorList>
            <person name="Reichler S.J."/>
            <person name="Orsi R.H."/>
            <person name="Wiedmann M."/>
            <person name="Martin N.H."/>
            <person name="Murphy S.I."/>
        </authorList>
    </citation>
    <scope>NUCLEOTIDE SEQUENCE [LARGE SCALE GENOMIC DNA]</scope>
    <source>
        <strain evidence="4 5">FSL R10-1876</strain>
    </source>
</reference>
<accession>A0A6I1WN52</accession>
<dbReference type="InterPro" id="IPR041219">
    <property type="entry name" value="Phage_lysozyme2"/>
</dbReference>
<evidence type="ECO:0000259" key="3">
    <source>
        <dbReference type="Pfam" id="PF18013"/>
    </source>
</evidence>
<evidence type="ECO:0000313" key="5">
    <source>
        <dbReference type="Proteomes" id="UP000466863"/>
    </source>
</evidence>
<protein>
    <recommendedName>
        <fullName evidence="3">Phage tail lysozyme domain-containing protein</fullName>
    </recommendedName>
</protein>
<feature type="transmembrane region" description="Helical" evidence="2">
    <location>
        <begin position="348"/>
        <end position="370"/>
    </location>
</feature>
<keyword evidence="2" id="KW-1133">Transmembrane helix</keyword>
<dbReference type="Proteomes" id="UP000466863">
    <property type="component" value="Unassembled WGS sequence"/>
</dbReference>
<comment type="caution">
    <text evidence="4">The sequence shown here is derived from an EMBL/GenBank/DDBJ whole genome shotgun (WGS) entry which is preliminary data.</text>
</comment>
<organism evidence="4 5">
    <name type="scientific">Pseudomonas helleri</name>
    <dbReference type="NCBI Taxonomy" id="1608996"/>
    <lineage>
        <taxon>Bacteria</taxon>
        <taxon>Pseudomonadati</taxon>
        <taxon>Pseudomonadota</taxon>
        <taxon>Gammaproteobacteria</taxon>
        <taxon>Pseudomonadales</taxon>
        <taxon>Pseudomonadaceae</taxon>
        <taxon>Pseudomonas</taxon>
    </lineage>
</organism>
<dbReference type="EMBL" id="WIVV01000043">
    <property type="protein sequence ID" value="MQU43070.1"/>
    <property type="molecule type" value="Genomic_DNA"/>
</dbReference>
<feature type="domain" description="Phage tail lysozyme" evidence="3">
    <location>
        <begin position="487"/>
        <end position="612"/>
    </location>
</feature>
<evidence type="ECO:0000256" key="2">
    <source>
        <dbReference type="SAM" id="Phobius"/>
    </source>
</evidence>
<dbReference type="RefSeq" id="WP_153356128.1">
    <property type="nucleotide sequence ID" value="NZ_WIVV01000043.1"/>
</dbReference>
<evidence type="ECO:0000256" key="1">
    <source>
        <dbReference type="SAM" id="MobiDB-lite"/>
    </source>
</evidence>
<feature type="transmembrane region" description="Helical" evidence="2">
    <location>
        <begin position="416"/>
        <end position="441"/>
    </location>
</feature>
<sequence>MANTFSITISAVDKATATVRRVNDSISRLTRPFQDVGKSFKSLGRELGFEKIGKNLGTIGREASGAARSIGSIIAPMAAVTGLGSVAGIAALAKNWANLSRSIDGSSHSIGISSGQLQSFQGAAQMVGVEASATTSSLDGLANTMQDAQWGRNQGALLMFNKLGIGLKKTKDGTWDVVAQYKAVASAIAKEASPQKQKLIARAFGMENMLPFLRQGAEGIERYEAMVKRLGYVMGDDAVKRGKAFSQSLAGLGVAIDGVKNSIGDALIPAMKPLIDQFSLWLATNRELIATDIGNWAKGFATWINKIDWKKIGDGIVKFGKGIGDVVKWLGGWENAAILVAVAMNAGLIGGVLMLGTTLISAGAGILGYIGLLTRMGSAATLAGGAAATAAAGMAGAGAAGLGAGAAGAASGAGAGAAGVAGASIGGGLGASLLGLGALLYSPSLNTGEADIVRQRRVAQGLPEVDPSELLGSIWKAKGGLNEDLVKRSMDYFQGQGWSRAHAAGITANLGLESNFDPAAKGDNGRAYGIAQWHDYRQQQFAKWAGKPIQNSSLEEQLRFVQYELTQGGEKKAGDLLRATTTARQAGDIVSRQYERPADSNGDAAKRAAVAEYLDLGNPAGMPAAPQAKDAPVAPGLPTPINKAPEGPYSSGVQNQGGKVQVNIEHANAPEGMKVNAKAEGNVEVSSRVAYSGVGAIA</sequence>
<feature type="transmembrane region" description="Helical" evidence="2">
    <location>
        <begin position="382"/>
        <end position="404"/>
    </location>
</feature>